<reference evidence="2 3" key="1">
    <citation type="submission" date="2020-04" db="EMBL/GenBank/DDBJ databases">
        <title>Chromosome-level genome assembly of a cyprinid fish Onychostoma macrolepis by integration of Nanopore Sequencing, Bionano and Hi-C technology.</title>
        <authorList>
            <person name="Wang D."/>
        </authorList>
    </citation>
    <scope>NUCLEOTIDE SEQUENCE [LARGE SCALE GENOMIC DNA]</scope>
    <source>
        <strain evidence="2">SWU-2019</strain>
        <tissue evidence="2">Muscle</tissue>
    </source>
</reference>
<feature type="compositionally biased region" description="Acidic residues" evidence="1">
    <location>
        <begin position="28"/>
        <end position="42"/>
    </location>
</feature>
<dbReference type="Proteomes" id="UP000579812">
    <property type="component" value="Unassembled WGS sequence"/>
</dbReference>
<evidence type="ECO:0000313" key="3">
    <source>
        <dbReference type="Proteomes" id="UP000579812"/>
    </source>
</evidence>
<name>A0A7J6D553_9TELE</name>
<proteinExistence type="predicted"/>
<sequence>MSDSELQEQFMKLDNLVDHQELNDELQSLDDLLGELQEEEEAAPVKTPQPRHSLSDISDDEASASRDPLPASSSWSTRQSLFSERWRAERPRLVNTAAAQENVATRICQQCGSNPAAVRCGDCRPRPFYCAECDVSMHTRHVLHNRDAMTPGFYQPLPPTTFVVDKALSHCVRLVPVEIPDKICGCSSVIEAQPREDCCCDQP</sequence>
<organism evidence="2 3">
    <name type="scientific">Onychostoma macrolepis</name>
    <dbReference type="NCBI Taxonomy" id="369639"/>
    <lineage>
        <taxon>Eukaryota</taxon>
        <taxon>Metazoa</taxon>
        <taxon>Chordata</taxon>
        <taxon>Craniata</taxon>
        <taxon>Vertebrata</taxon>
        <taxon>Euteleostomi</taxon>
        <taxon>Actinopterygii</taxon>
        <taxon>Neopterygii</taxon>
        <taxon>Teleostei</taxon>
        <taxon>Ostariophysi</taxon>
        <taxon>Cypriniformes</taxon>
        <taxon>Cyprinidae</taxon>
        <taxon>Acrossocheilinae</taxon>
        <taxon>Onychostoma</taxon>
    </lineage>
</organism>
<evidence type="ECO:0000313" key="2">
    <source>
        <dbReference type="EMBL" id="KAF4114332.1"/>
    </source>
</evidence>
<dbReference type="AlphaFoldDB" id="A0A7J6D553"/>
<evidence type="ECO:0000256" key="1">
    <source>
        <dbReference type="SAM" id="MobiDB-lite"/>
    </source>
</evidence>
<protein>
    <submittedName>
        <fullName evidence="2">Uncharacterized protein</fullName>
    </submittedName>
</protein>
<accession>A0A7J6D553</accession>
<gene>
    <name evidence="2" type="ORF">G5714_004555</name>
</gene>
<keyword evidence="3" id="KW-1185">Reference proteome</keyword>
<comment type="caution">
    <text evidence="2">The sequence shown here is derived from an EMBL/GenBank/DDBJ whole genome shotgun (WGS) entry which is preliminary data.</text>
</comment>
<feature type="region of interest" description="Disordered" evidence="1">
    <location>
        <begin position="28"/>
        <end position="76"/>
    </location>
</feature>
<dbReference type="EMBL" id="JAAMOB010000004">
    <property type="protein sequence ID" value="KAF4114332.1"/>
    <property type="molecule type" value="Genomic_DNA"/>
</dbReference>